<dbReference type="FunFam" id="3.30.70.1450:FF:000017">
    <property type="entry name" value="SLC13 family permease"/>
    <property type="match status" value="1"/>
</dbReference>
<keyword evidence="6 7" id="KW-0472">Membrane</keyword>
<dbReference type="InterPro" id="IPR006037">
    <property type="entry name" value="RCK_C"/>
</dbReference>
<protein>
    <submittedName>
        <fullName evidence="9">SLC13 family permease</fullName>
    </submittedName>
</protein>
<evidence type="ECO:0000256" key="4">
    <source>
        <dbReference type="ARBA" id="ARBA00022737"/>
    </source>
</evidence>
<feature type="transmembrane region" description="Helical" evidence="7">
    <location>
        <begin position="52"/>
        <end position="71"/>
    </location>
</feature>
<dbReference type="SUPFAM" id="SSF116726">
    <property type="entry name" value="TrkA C-terminal domain-like"/>
    <property type="match status" value="2"/>
</dbReference>
<dbReference type="GO" id="GO:0005886">
    <property type="term" value="C:plasma membrane"/>
    <property type="evidence" value="ECO:0007669"/>
    <property type="project" value="TreeGrafter"/>
</dbReference>
<feature type="transmembrane region" description="Helical" evidence="7">
    <location>
        <begin position="91"/>
        <end position="120"/>
    </location>
</feature>
<feature type="transmembrane region" description="Helical" evidence="7">
    <location>
        <begin position="557"/>
        <end position="577"/>
    </location>
</feature>
<dbReference type="InterPro" id="IPR004680">
    <property type="entry name" value="Cit_transptr-like_dom"/>
</dbReference>
<evidence type="ECO:0000259" key="8">
    <source>
        <dbReference type="PROSITE" id="PS51202"/>
    </source>
</evidence>
<dbReference type="InterPro" id="IPR036721">
    <property type="entry name" value="RCK_C_sf"/>
</dbReference>
<evidence type="ECO:0000256" key="3">
    <source>
        <dbReference type="ARBA" id="ARBA00022692"/>
    </source>
</evidence>
<evidence type="ECO:0000313" key="9">
    <source>
        <dbReference type="EMBL" id="MBO8454434.1"/>
    </source>
</evidence>
<dbReference type="PROSITE" id="PS51202">
    <property type="entry name" value="RCK_C"/>
    <property type="match status" value="2"/>
</dbReference>
<reference evidence="9" key="1">
    <citation type="submission" date="2020-10" db="EMBL/GenBank/DDBJ databases">
        <authorList>
            <person name="Gilroy R."/>
        </authorList>
    </citation>
    <scope>NUCLEOTIDE SEQUENCE</scope>
    <source>
        <strain evidence="9">F1-3629</strain>
    </source>
</reference>
<dbReference type="GO" id="GO:0006813">
    <property type="term" value="P:potassium ion transport"/>
    <property type="evidence" value="ECO:0007669"/>
    <property type="project" value="InterPro"/>
</dbReference>
<name>A0A940IGZ3_9BACT</name>
<sequence length="619" mass="66454">MWITIVILVLAAAFFVSGKFRSDIVALCSLLALLIFQILTPEEALSGFSNQVVIMMIGLFVVGGAIFQTGLAKMISSKILKLAGNSETRLFLLVMLVTGFIGAFVSNTGTVALMLPIVVSLAYNAGTSPGRLLMPLAFASSMGGMMTLIGTPPNLIIQDTLTGAGYEPLSFFSFLPVGLVCLAVGILVLMPLSRIFLSRKGKNKDSVQAGKTLNQLVKEYGLSDNLFRLRAKEGGRAAGKTVMELDLRRQYGLNILEVRRGETSQHRFLKTVTQTLASADTVIKEGDVLYVSGNVDDVDRFAGDFGLEMIDGHTTEQASVSGGTLAFYDIGIAEIVLMPSSNMINNTVKEAGFRDKFNVNVLGIRRKNEYILHELGDVKMHNADVLLVQGAWADIARLSHEDTEWVVLGQPLEEAAKVTLDYKAPVAALILVLMVAMMVFDFIPVAPVTAVMIAAMLMVLTGCFRNVEAAYKTIKWETIVLFAAMLPMSLALEKTGVSAYISGALVSGLGDFGPVALLAGIYFTASLMTMFISNTVTAVLMAPIALQSAVQLGVSPVPFLFAVTVGASMCFASPFSTPPNALVMPAGQYSFMDYIKVGLPLQIVMGIVMVIVLPLLFPF</sequence>
<comment type="caution">
    <text evidence="9">The sequence shown here is derived from an EMBL/GenBank/DDBJ whole genome shotgun (WGS) entry which is preliminary data.</text>
</comment>
<dbReference type="Pfam" id="PF02080">
    <property type="entry name" value="TrkA_C"/>
    <property type="match status" value="2"/>
</dbReference>
<evidence type="ECO:0000256" key="6">
    <source>
        <dbReference type="ARBA" id="ARBA00023136"/>
    </source>
</evidence>
<keyword evidence="2" id="KW-0813">Transport</keyword>
<dbReference type="Gene3D" id="3.30.70.1450">
    <property type="entry name" value="Regulator of K+ conductance, C-terminal domain"/>
    <property type="match status" value="2"/>
</dbReference>
<reference evidence="9" key="2">
    <citation type="journal article" date="2021" name="PeerJ">
        <title>Extensive microbial diversity within the chicken gut microbiome revealed by metagenomics and culture.</title>
        <authorList>
            <person name="Gilroy R."/>
            <person name="Ravi A."/>
            <person name="Getino M."/>
            <person name="Pursley I."/>
            <person name="Horton D.L."/>
            <person name="Alikhan N.F."/>
            <person name="Baker D."/>
            <person name="Gharbi K."/>
            <person name="Hall N."/>
            <person name="Watson M."/>
            <person name="Adriaenssens E.M."/>
            <person name="Foster-Nyarko E."/>
            <person name="Jarju S."/>
            <person name="Secka A."/>
            <person name="Antonio M."/>
            <person name="Oren A."/>
            <person name="Chaudhuri R.R."/>
            <person name="La Ragione R."/>
            <person name="Hildebrand F."/>
            <person name="Pallen M.J."/>
        </authorList>
    </citation>
    <scope>NUCLEOTIDE SEQUENCE</scope>
    <source>
        <strain evidence="9">F1-3629</strain>
    </source>
</reference>
<keyword evidence="5 7" id="KW-1133">Transmembrane helix</keyword>
<feature type="transmembrane region" description="Helical" evidence="7">
    <location>
        <begin position="449"/>
        <end position="467"/>
    </location>
</feature>
<dbReference type="PANTHER" id="PTHR43652">
    <property type="entry name" value="BASIC AMINO ACID ANTIPORTER YFCC-RELATED"/>
    <property type="match status" value="1"/>
</dbReference>
<keyword evidence="4" id="KW-0677">Repeat</keyword>
<organism evidence="9 10">
    <name type="scientific">Candidatus Cryptobacteroides gallistercoris</name>
    <dbReference type="NCBI Taxonomy" id="2840765"/>
    <lineage>
        <taxon>Bacteria</taxon>
        <taxon>Pseudomonadati</taxon>
        <taxon>Bacteroidota</taxon>
        <taxon>Bacteroidia</taxon>
        <taxon>Bacteroidales</taxon>
        <taxon>Candidatus Cryptobacteroides</taxon>
    </lineage>
</organism>
<evidence type="ECO:0000256" key="5">
    <source>
        <dbReference type="ARBA" id="ARBA00022989"/>
    </source>
</evidence>
<feature type="transmembrane region" description="Helical" evidence="7">
    <location>
        <begin position="597"/>
        <end position="617"/>
    </location>
</feature>
<evidence type="ECO:0000313" key="10">
    <source>
        <dbReference type="Proteomes" id="UP000771749"/>
    </source>
</evidence>
<dbReference type="FunFam" id="3.30.70.1450:FF:000009">
    <property type="entry name" value="SLC13 family permease"/>
    <property type="match status" value="1"/>
</dbReference>
<dbReference type="AlphaFoldDB" id="A0A940IGZ3"/>
<gene>
    <name evidence="9" type="ORF">IAC07_06920</name>
</gene>
<feature type="transmembrane region" description="Helical" evidence="7">
    <location>
        <begin position="521"/>
        <end position="545"/>
    </location>
</feature>
<dbReference type="PANTHER" id="PTHR43652:SF1">
    <property type="entry name" value="RESPONSE REGULATOR"/>
    <property type="match status" value="1"/>
</dbReference>
<dbReference type="GO" id="GO:0008324">
    <property type="term" value="F:monoatomic cation transmembrane transporter activity"/>
    <property type="evidence" value="ECO:0007669"/>
    <property type="project" value="InterPro"/>
</dbReference>
<evidence type="ECO:0000256" key="7">
    <source>
        <dbReference type="SAM" id="Phobius"/>
    </source>
</evidence>
<keyword evidence="3 7" id="KW-0812">Transmembrane</keyword>
<accession>A0A940IGZ3</accession>
<feature type="domain" description="RCK C-terminal" evidence="8">
    <location>
        <begin position="320"/>
        <end position="404"/>
    </location>
</feature>
<feature type="transmembrane region" description="Helical" evidence="7">
    <location>
        <begin position="24"/>
        <end position="40"/>
    </location>
</feature>
<dbReference type="InterPro" id="IPR051679">
    <property type="entry name" value="DASS-Related_Transporters"/>
</dbReference>
<dbReference type="Pfam" id="PF03600">
    <property type="entry name" value="CitMHS"/>
    <property type="match status" value="1"/>
</dbReference>
<dbReference type="CDD" id="cd01115">
    <property type="entry name" value="SLC13_permease"/>
    <property type="match status" value="1"/>
</dbReference>
<proteinExistence type="predicted"/>
<feature type="transmembrane region" description="Helical" evidence="7">
    <location>
        <begin position="171"/>
        <end position="192"/>
    </location>
</feature>
<dbReference type="EMBL" id="JADIMJ010000102">
    <property type="protein sequence ID" value="MBO8454434.1"/>
    <property type="molecule type" value="Genomic_DNA"/>
</dbReference>
<feature type="domain" description="RCK C-terminal" evidence="8">
    <location>
        <begin position="214"/>
        <end position="307"/>
    </location>
</feature>
<comment type="subcellular location">
    <subcellularLocation>
        <location evidence="1">Membrane</location>
        <topology evidence="1">Multi-pass membrane protein</topology>
    </subcellularLocation>
</comment>
<feature type="transmembrane region" description="Helical" evidence="7">
    <location>
        <begin position="132"/>
        <end position="151"/>
    </location>
</feature>
<evidence type="ECO:0000256" key="2">
    <source>
        <dbReference type="ARBA" id="ARBA00022448"/>
    </source>
</evidence>
<dbReference type="Proteomes" id="UP000771749">
    <property type="component" value="Unassembled WGS sequence"/>
</dbReference>
<feature type="transmembrane region" description="Helical" evidence="7">
    <location>
        <begin position="479"/>
        <end position="501"/>
    </location>
</feature>
<evidence type="ECO:0000256" key="1">
    <source>
        <dbReference type="ARBA" id="ARBA00004141"/>
    </source>
</evidence>